<evidence type="ECO:0008006" key="6">
    <source>
        <dbReference type="Google" id="ProtNLM"/>
    </source>
</evidence>
<dbReference type="Proteomes" id="UP000594263">
    <property type="component" value="Unplaced"/>
</dbReference>
<dbReference type="Gramene" id="Kaladp0076s0007.1.v1.1">
    <property type="protein sequence ID" value="Kaladp0076s0007.1.v1.1"/>
    <property type="gene ID" value="Kaladp0076s0007.v1.1"/>
</dbReference>
<dbReference type="InterPro" id="IPR050796">
    <property type="entry name" value="SCF_F-box_component"/>
</dbReference>
<evidence type="ECO:0000259" key="2">
    <source>
        <dbReference type="Pfam" id="PF00646"/>
    </source>
</evidence>
<evidence type="ECO:0000259" key="3">
    <source>
        <dbReference type="Pfam" id="PF08268"/>
    </source>
</evidence>
<organism evidence="4 5">
    <name type="scientific">Kalanchoe fedtschenkoi</name>
    <name type="common">Lavender scallops</name>
    <name type="synonym">South American air plant</name>
    <dbReference type="NCBI Taxonomy" id="63787"/>
    <lineage>
        <taxon>Eukaryota</taxon>
        <taxon>Viridiplantae</taxon>
        <taxon>Streptophyta</taxon>
        <taxon>Embryophyta</taxon>
        <taxon>Tracheophyta</taxon>
        <taxon>Spermatophyta</taxon>
        <taxon>Magnoliopsida</taxon>
        <taxon>eudicotyledons</taxon>
        <taxon>Gunneridae</taxon>
        <taxon>Pentapetalae</taxon>
        <taxon>Saxifragales</taxon>
        <taxon>Crassulaceae</taxon>
        <taxon>Kalanchoe</taxon>
    </lineage>
</organism>
<accession>A0A7N0UNN7</accession>
<dbReference type="NCBIfam" id="TIGR01640">
    <property type="entry name" value="F_box_assoc_1"/>
    <property type="match status" value="1"/>
</dbReference>
<sequence>MKRCQISSSSSEHSSQEDDQPSKRIRAAAAELPDHLVYSVYLNLPVKTLLRFRTQSKQWHDRITRCSYSAAHHRSRQRELSRAPGRVRLFFSRPGDHVSSVSACQLTPDASALELETPFKKISKLCVGSVVWRSCSSCDGLLCAVIGYAEYMDPRKRVRRLNPAVVSYNPAARRSHELPWPYKVVVLEFPPGATATSWVTTTTSFKDEKSWKTVPCDDGVLARVGNAFVFDEKGSVCVEGRVYWLTRHDDHLYKILRFDLEEEKFGLLPVPVEMAHVLGLGQFNGSLYMYVKRVAAGFDVWRMEQPEKWSMVMSIGMKDAAEVEPVGFWGEGEFVVKKSSDDSLAVNRMKEDKFMEVELDYTKVNDLYSNSYPGRQVDVHLVDMETLVV</sequence>
<evidence type="ECO:0000313" key="4">
    <source>
        <dbReference type="EnsemblPlants" id="Kaladp0076s0007.1.v1.1"/>
    </source>
</evidence>
<dbReference type="EnsemblPlants" id="Kaladp0076s0007.1.v1.1">
    <property type="protein sequence ID" value="Kaladp0076s0007.1.v1.1"/>
    <property type="gene ID" value="Kaladp0076s0007.v1.1"/>
</dbReference>
<dbReference type="Pfam" id="PF00646">
    <property type="entry name" value="F-box"/>
    <property type="match status" value="1"/>
</dbReference>
<reference evidence="4" key="1">
    <citation type="submission" date="2021-01" db="UniProtKB">
        <authorList>
            <consortium name="EnsemblPlants"/>
        </authorList>
    </citation>
    <scope>IDENTIFICATION</scope>
</reference>
<feature type="domain" description="F-box" evidence="2">
    <location>
        <begin position="31"/>
        <end position="66"/>
    </location>
</feature>
<feature type="region of interest" description="Disordered" evidence="1">
    <location>
        <begin position="1"/>
        <end position="22"/>
    </location>
</feature>
<dbReference type="AlphaFoldDB" id="A0A7N0UNN7"/>
<evidence type="ECO:0000256" key="1">
    <source>
        <dbReference type="SAM" id="MobiDB-lite"/>
    </source>
</evidence>
<dbReference type="InterPro" id="IPR001810">
    <property type="entry name" value="F-box_dom"/>
</dbReference>
<dbReference type="InterPro" id="IPR013187">
    <property type="entry name" value="F-box-assoc_dom_typ3"/>
</dbReference>
<feature type="domain" description="F-box associated beta-propeller type 3" evidence="3">
    <location>
        <begin position="182"/>
        <end position="339"/>
    </location>
</feature>
<name>A0A7N0UNN7_KALFE</name>
<dbReference type="Pfam" id="PF08268">
    <property type="entry name" value="FBA_3"/>
    <property type="match status" value="1"/>
</dbReference>
<evidence type="ECO:0000313" key="5">
    <source>
        <dbReference type="Proteomes" id="UP000594263"/>
    </source>
</evidence>
<dbReference type="PANTHER" id="PTHR31672:SF13">
    <property type="entry name" value="F-BOX PROTEIN CPR30-LIKE"/>
    <property type="match status" value="1"/>
</dbReference>
<dbReference type="PANTHER" id="PTHR31672">
    <property type="entry name" value="BNACNNG10540D PROTEIN"/>
    <property type="match status" value="1"/>
</dbReference>
<proteinExistence type="predicted"/>
<keyword evidence="5" id="KW-1185">Reference proteome</keyword>
<dbReference type="InterPro" id="IPR017451">
    <property type="entry name" value="F-box-assoc_interact_dom"/>
</dbReference>
<protein>
    <recommendedName>
        <fullName evidence="6">F-box domain-containing protein</fullName>
    </recommendedName>
</protein>